<keyword evidence="2" id="KW-0472">Membrane</keyword>
<dbReference type="InterPro" id="IPR005625">
    <property type="entry name" value="PepSY-ass_TM"/>
</dbReference>
<dbReference type="RefSeq" id="WP_344809940.1">
    <property type="nucleotide sequence ID" value="NZ_BAABAB010000052.1"/>
</dbReference>
<sequence>MTTDAPEKEVRVGEAGEAGVAGTPAPQRSRRLRTRTHRRPVRRFMIVTHRWTSLLLGLVLLLITTSGALLLYRPELAHVLNAAAYSPSGGPATVSFSRAFETVREAHPDFAPTGVVAESGILKVHNADYEDFWTVDPSTGAILGHVEKTPTAIAWLDNLHECFLSCEGMPGFVSALNAEVPGTGWLGFDGSAVTYGSLVLGILGLLLLYLSLTGLWLWFPRPRRWRSSMTVRWKRGRFARDTDLHKVAGMVAIPLLLVWAITGAGFELEPVQKAWYALTPGSPVPERPDPVSVESKQPDIGIDAAVAAAQRVSPGDPVVSVDLPAADDPTGVYYIWLSAGFDPYGRMEYPGDRGVVVERHTAAATVVYGSSGESTAQVIWDSFNFPVHTGYIVNGWWRLIWLAFALSPLLLAITGLSTWLIRHRTSRNRKRAASRPAPDPVRSD</sequence>
<evidence type="ECO:0000256" key="1">
    <source>
        <dbReference type="SAM" id="MobiDB-lite"/>
    </source>
</evidence>
<feature type="transmembrane region" description="Helical" evidence="2">
    <location>
        <begin position="51"/>
        <end position="72"/>
    </location>
</feature>
<organism evidence="3 4">
    <name type="scientific">Microlunatus ginsengisoli</name>
    <dbReference type="NCBI Taxonomy" id="363863"/>
    <lineage>
        <taxon>Bacteria</taxon>
        <taxon>Bacillati</taxon>
        <taxon>Actinomycetota</taxon>
        <taxon>Actinomycetes</taxon>
        <taxon>Propionibacteriales</taxon>
        <taxon>Propionibacteriaceae</taxon>
        <taxon>Microlunatus</taxon>
    </lineage>
</organism>
<feature type="region of interest" description="Disordered" evidence="1">
    <location>
        <begin position="1"/>
        <end position="34"/>
    </location>
</feature>
<dbReference type="Pfam" id="PF03929">
    <property type="entry name" value="PepSY_TM"/>
    <property type="match status" value="1"/>
</dbReference>
<evidence type="ECO:0000313" key="3">
    <source>
        <dbReference type="EMBL" id="GAA3642156.1"/>
    </source>
</evidence>
<protein>
    <submittedName>
        <fullName evidence="3">PepSY-associated TM helix domain-containing protein</fullName>
    </submittedName>
</protein>
<proteinExistence type="predicted"/>
<evidence type="ECO:0000256" key="2">
    <source>
        <dbReference type="SAM" id="Phobius"/>
    </source>
</evidence>
<keyword evidence="2" id="KW-0812">Transmembrane</keyword>
<gene>
    <name evidence="3" type="ORF">GCM10022236_50980</name>
</gene>
<comment type="caution">
    <text evidence="3">The sequence shown here is derived from an EMBL/GenBank/DDBJ whole genome shotgun (WGS) entry which is preliminary data.</text>
</comment>
<evidence type="ECO:0000313" key="4">
    <source>
        <dbReference type="Proteomes" id="UP001501490"/>
    </source>
</evidence>
<feature type="transmembrane region" description="Helical" evidence="2">
    <location>
        <begin position="195"/>
        <end position="219"/>
    </location>
</feature>
<keyword evidence="4" id="KW-1185">Reference proteome</keyword>
<feature type="transmembrane region" description="Helical" evidence="2">
    <location>
        <begin position="399"/>
        <end position="421"/>
    </location>
</feature>
<keyword evidence="2" id="KW-1133">Transmembrane helix</keyword>
<dbReference type="EMBL" id="BAABAB010000052">
    <property type="protein sequence ID" value="GAA3642156.1"/>
    <property type="molecule type" value="Genomic_DNA"/>
</dbReference>
<dbReference type="Proteomes" id="UP001501490">
    <property type="component" value="Unassembled WGS sequence"/>
</dbReference>
<reference evidence="4" key="1">
    <citation type="journal article" date="2019" name="Int. J. Syst. Evol. Microbiol.">
        <title>The Global Catalogue of Microorganisms (GCM) 10K type strain sequencing project: providing services to taxonomists for standard genome sequencing and annotation.</title>
        <authorList>
            <consortium name="The Broad Institute Genomics Platform"/>
            <consortium name="The Broad Institute Genome Sequencing Center for Infectious Disease"/>
            <person name="Wu L."/>
            <person name="Ma J."/>
        </authorList>
    </citation>
    <scope>NUCLEOTIDE SEQUENCE [LARGE SCALE GENOMIC DNA]</scope>
    <source>
        <strain evidence="4">JCM 16929</strain>
    </source>
</reference>
<accession>A0ABP7AW74</accession>
<name>A0ABP7AW74_9ACTN</name>
<dbReference type="PANTHER" id="PTHR34219">
    <property type="entry name" value="IRON-REGULATED INNER MEMBRANE PROTEIN-RELATED"/>
    <property type="match status" value="1"/>
</dbReference>
<feature type="transmembrane region" description="Helical" evidence="2">
    <location>
        <begin position="247"/>
        <end position="266"/>
    </location>
</feature>
<feature type="compositionally biased region" description="Basic and acidic residues" evidence="1">
    <location>
        <begin position="1"/>
        <end position="14"/>
    </location>
</feature>